<dbReference type="Gene3D" id="3.90.1150.10">
    <property type="entry name" value="Aspartate Aminotransferase, domain 1"/>
    <property type="match status" value="1"/>
</dbReference>
<keyword evidence="3 4" id="KW-0663">Pyridoxal phosphate</keyword>
<keyword evidence="6" id="KW-1185">Reference proteome</keyword>
<dbReference type="PANTHER" id="PTHR30244">
    <property type="entry name" value="TRANSAMINASE"/>
    <property type="match status" value="1"/>
</dbReference>
<dbReference type="InterPro" id="IPR000653">
    <property type="entry name" value="DegT/StrS_aminotransferase"/>
</dbReference>
<evidence type="ECO:0000256" key="1">
    <source>
        <dbReference type="ARBA" id="ARBA00037999"/>
    </source>
</evidence>
<dbReference type="InterPro" id="IPR015421">
    <property type="entry name" value="PyrdxlP-dep_Trfase_major"/>
</dbReference>
<protein>
    <submittedName>
        <fullName evidence="5">Aminotransferase class I/II-fold pyridoxal phosphate-dependent enzyme</fullName>
    </submittedName>
</protein>
<dbReference type="GO" id="GO:0008483">
    <property type="term" value="F:transaminase activity"/>
    <property type="evidence" value="ECO:0007669"/>
    <property type="project" value="UniProtKB-KW"/>
</dbReference>
<dbReference type="InterPro" id="IPR015424">
    <property type="entry name" value="PyrdxlP-dep_Trfase"/>
</dbReference>
<evidence type="ECO:0000313" key="6">
    <source>
        <dbReference type="Proteomes" id="UP000281810"/>
    </source>
</evidence>
<evidence type="ECO:0000256" key="3">
    <source>
        <dbReference type="PIRSR" id="PIRSR000390-2"/>
    </source>
</evidence>
<organism evidence="5 6">
    <name type="scientific">Epilithonimonas vandammei</name>
    <dbReference type="NCBI Taxonomy" id="2487072"/>
    <lineage>
        <taxon>Bacteria</taxon>
        <taxon>Pseudomonadati</taxon>
        <taxon>Bacteroidota</taxon>
        <taxon>Flavobacteriia</taxon>
        <taxon>Flavobacteriales</taxon>
        <taxon>Weeksellaceae</taxon>
        <taxon>Chryseobacterium group</taxon>
        <taxon>Epilithonimonas</taxon>
    </lineage>
</organism>
<sequence>MKSKIWLSSPHMGGGEMKYVQEAFDQNWVAPLGKNVDEFENAIQEFIEEDKFVAALSSGTAALHLALIQLGVGYGDEVICQSFTFSASANPIKYLGANPVFVDSDPVNWNMSPFFLEEAIKDRISKNKKPKAVIIVHLYGMPALMDEITAICSKYEIPLIEDSAEALGSIYKNKKCGTFGDFAILSFNGNKIITTSGGGALVGPTKETKEKTIFLSTQARDNAPHYQHSEIGYNYRLSNICAGIGRGQMEVLSDRIQQRRAVNDFYKDVFSNIDAVNLFSEASSDFFSNHWLSSITIDKKVTTRTNQELMAAFAEENIETRPLWKPMHLQPVFNDCQYFGETVSEELFTAGLCLPSGSNITNDDKNRIYEVISNYQF</sequence>
<dbReference type="GO" id="GO:0000271">
    <property type="term" value="P:polysaccharide biosynthetic process"/>
    <property type="evidence" value="ECO:0007669"/>
    <property type="project" value="TreeGrafter"/>
</dbReference>
<reference evidence="6" key="1">
    <citation type="submission" date="2018-11" db="EMBL/GenBank/DDBJ databases">
        <title>Proposal to divide the Flavobacteriaceae and reorganize its genera based on Amino Acid Identity values calculated from whole genome sequences.</title>
        <authorList>
            <person name="Nicholson A.C."/>
            <person name="Gulvik C.A."/>
            <person name="Whitney A.M."/>
            <person name="Humrighouse B.W."/>
            <person name="Bell M."/>
            <person name="Holmes B."/>
            <person name="Steigerwalt A.B."/>
            <person name="Villarma A."/>
            <person name="Sheth M."/>
            <person name="Batra D."/>
            <person name="Pryor J."/>
            <person name="Bernardet J.-F."/>
            <person name="Hugo C."/>
            <person name="Kampfer P."/>
            <person name="Newman J.D."/>
            <person name="McQuiston J.R."/>
        </authorList>
    </citation>
    <scope>NUCLEOTIDE SEQUENCE [LARGE SCALE GENOMIC DNA]</scope>
    <source>
        <strain evidence="6">F5649</strain>
    </source>
</reference>
<dbReference type="Proteomes" id="UP000281810">
    <property type="component" value="Chromosome"/>
</dbReference>
<dbReference type="RefSeq" id="WP_124801824.1">
    <property type="nucleotide sequence ID" value="NZ_CP034161.1"/>
</dbReference>
<feature type="active site" description="Proton acceptor" evidence="2">
    <location>
        <position position="191"/>
    </location>
</feature>
<dbReference type="PIRSF" id="PIRSF000390">
    <property type="entry name" value="PLP_StrS"/>
    <property type="match status" value="1"/>
</dbReference>
<accession>A0A3G8YAV0</accession>
<keyword evidence="5" id="KW-0808">Transferase</keyword>
<proteinExistence type="inferred from homology"/>
<evidence type="ECO:0000256" key="2">
    <source>
        <dbReference type="PIRSR" id="PIRSR000390-1"/>
    </source>
</evidence>
<name>A0A3G8YAV0_9FLAO</name>
<dbReference type="AlphaFoldDB" id="A0A3G8YAV0"/>
<dbReference type="Gene3D" id="3.40.640.10">
    <property type="entry name" value="Type I PLP-dependent aspartate aminotransferase-like (Major domain)"/>
    <property type="match status" value="1"/>
</dbReference>
<feature type="modified residue" description="N6-(pyridoxal phosphate)lysine" evidence="3">
    <location>
        <position position="191"/>
    </location>
</feature>
<comment type="similarity">
    <text evidence="1 4">Belongs to the DegT/DnrJ/EryC1 family.</text>
</comment>
<evidence type="ECO:0000256" key="4">
    <source>
        <dbReference type="RuleBase" id="RU004508"/>
    </source>
</evidence>
<keyword evidence="5" id="KW-0032">Aminotransferase</keyword>
<dbReference type="GO" id="GO:0030170">
    <property type="term" value="F:pyridoxal phosphate binding"/>
    <property type="evidence" value="ECO:0007669"/>
    <property type="project" value="TreeGrafter"/>
</dbReference>
<dbReference type="OrthoDB" id="9810913at2"/>
<dbReference type="CDD" id="cd00616">
    <property type="entry name" value="AHBA_syn"/>
    <property type="match status" value="1"/>
</dbReference>
<gene>
    <name evidence="5" type="ORF">EIB74_06360</name>
</gene>
<dbReference type="Pfam" id="PF01041">
    <property type="entry name" value="DegT_DnrJ_EryC1"/>
    <property type="match status" value="1"/>
</dbReference>
<dbReference type="SUPFAM" id="SSF53383">
    <property type="entry name" value="PLP-dependent transferases"/>
    <property type="match status" value="1"/>
</dbReference>
<dbReference type="PANTHER" id="PTHR30244:SF34">
    <property type="entry name" value="DTDP-4-AMINO-4,6-DIDEOXYGALACTOSE TRANSAMINASE"/>
    <property type="match status" value="1"/>
</dbReference>
<dbReference type="InterPro" id="IPR015422">
    <property type="entry name" value="PyrdxlP-dep_Trfase_small"/>
</dbReference>
<dbReference type="EMBL" id="CP034161">
    <property type="protein sequence ID" value="AZI39604.1"/>
    <property type="molecule type" value="Genomic_DNA"/>
</dbReference>
<evidence type="ECO:0000313" key="5">
    <source>
        <dbReference type="EMBL" id="AZI39604.1"/>
    </source>
</evidence>